<organism evidence="1 2">
    <name type="scientific">Rotaria socialis</name>
    <dbReference type="NCBI Taxonomy" id="392032"/>
    <lineage>
        <taxon>Eukaryota</taxon>
        <taxon>Metazoa</taxon>
        <taxon>Spiralia</taxon>
        <taxon>Gnathifera</taxon>
        <taxon>Rotifera</taxon>
        <taxon>Eurotatoria</taxon>
        <taxon>Bdelloidea</taxon>
        <taxon>Philodinida</taxon>
        <taxon>Philodinidae</taxon>
        <taxon>Rotaria</taxon>
    </lineage>
</organism>
<sequence length="147" mass="17133">MSSTELDSFRTYSINVSLNESIDQLYGQLCRLFGNTQMYFSKRKKLLLQLERKKNQYRRAIDRSDKRIIHEDRQQRQQIRDEQEQNNNWSMGGMAALVGIALAAYSNCPWECSVDVALLQTITSSASAYTRHLFLEFDLPEATWIDV</sequence>
<dbReference type="Proteomes" id="UP000663862">
    <property type="component" value="Unassembled WGS sequence"/>
</dbReference>
<reference evidence="1" key="1">
    <citation type="submission" date="2021-02" db="EMBL/GenBank/DDBJ databases">
        <authorList>
            <person name="Nowell W R."/>
        </authorList>
    </citation>
    <scope>NUCLEOTIDE SEQUENCE</scope>
</reference>
<evidence type="ECO:0000313" key="1">
    <source>
        <dbReference type="EMBL" id="CAF4521874.1"/>
    </source>
</evidence>
<dbReference type="EMBL" id="CAJOBQ010001866">
    <property type="protein sequence ID" value="CAF4521874.1"/>
    <property type="molecule type" value="Genomic_DNA"/>
</dbReference>
<dbReference type="AlphaFoldDB" id="A0A820WRL0"/>
<name>A0A820WRL0_9BILA</name>
<gene>
    <name evidence="1" type="ORF">TSG867_LOCUS22626</name>
</gene>
<protein>
    <submittedName>
        <fullName evidence="1">Uncharacterized protein</fullName>
    </submittedName>
</protein>
<comment type="caution">
    <text evidence="1">The sequence shown here is derived from an EMBL/GenBank/DDBJ whole genome shotgun (WGS) entry which is preliminary data.</text>
</comment>
<evidence type="ECO:0000313" key="2">
    <source>
        <dbReference type="Proteomes" id="UP000663862"/>
    </source>
</evidence>
<proteinExistence type="predicted"/>
<accession>A0A820WRL0</accession>